<reference evidence="1" key="2">
    <citation type="submission" date="2020-03" db="EMBL/GenBank/DDBJ databases">
        <title>The second near-complete assembly of the hexaploid bread wheat (Triticum aestivum) genome.</title>
        <authorList>
            <person name="Zimin A.V."/>
            <person name="Puiu D."/>
            <person name="Shumante A."/>
            <person name="Alonge M."/>
            <person name="Salzberg S.L."/>
        </authorList>
    </citation>
    <scope>NUCLEOTIDE SEQUENCE</scope>
    <source>
        <tissue evidence="1">Leaf</tissue>
    </source>
</reference>
<sequence>MDRAELTTEQ</sequence>
<organism evidence="1">
    <name type="scientific">Triticum aestivum</name>
    <name type="common">Wheat</name>
    <dbReference type="NCBI Taxonomy" id="4565"/>
    <lineage>
        <taxon>Eukaryota</taxon>
        <taxon>Viridiplantae</taxon>
        <taxon>Streptophyta</taxon>
        <taxon>Embryophyta</taxon>
        <taxon>Tracheophyta</taxon>
        <taxon>Spermatophyta</taxon>
        <taxon>Magnoliopsida</taxon>
        <taxon>Liliopsida</taxon>
        <taxon>Poales</taxon>
        <taxon>Poaceae</taxon>
        <taxon>BOP clade</taxon>
        <taxon>Pooideae</taxon>
        <taxon>Triticodae</taxon>
        <taxon>Triticeae</taxon>
        <taxon>Triticinae</taxon>
        <taxon>Triticum</taxon>
    </lineage>
</organism>
<feature type="non-terminal residue" evidence="1">
    <location>
        <position position="10"/>
    </location>
</feature>
<gene>
    <name evidence="1" type="ORF">CFC21_016452</name>
</gene>
<protein>
    <submittedName>
        <fullName evidence="1">Uncharacterized protein</fullName>
    </submittedName>
</protein>
<comment type="caution">
    <text evidence="1">The sequence shown here is derived from an EMBL/GenBank/DDBJ whole genome shotgun (WGS) entry which is preliminary data.</text>
</comment>
<accession>A0A9R1J1E2</accession>
<dbReference type="EMBL" id="CM022214">
    <property type="protein sequence ID" value="KAF7000581.1"/>
    <property type="molecule type" value="Genomic_DNA"/>
</dbReference>
<name>A0A9R1J1E2_WHEAT</name>
<proteinExistence type="predicted"/>
<evidence type="ECO:0000313" key="1">
    <source>
        <dbReference type="EMBL" id="KAF7000581.1"/>
    </source>
</evidence>
<reference evidence="1" key="1">
    <citation type="journal article" date="2017" name="Gigascience">
        <title>The first near-complete assembly of the hexaploid bread wheat genome, Triticum aestivum.</title>
        <authorList>
            <person name="Zimin A.V."/>
            <person name="Puiu D."/>
            <person name="Hall R."/>
            <person name="Kingan S."/>
            <person name="Clavijo B.J."/>
            <person name="Salzberg S.L."/>
        </authorList>
    </citation>
    <scope>NUCLEOTIDE SEQUENCE</scope>
    <source>
        <tissue evidence="1">Leaf</tissue>
    </source>
</reference>
<dbReference type="Proteomes" id="UP000815260">
    <property type="component" value="Chromosome 2A"/>
</dbReference>